<dbReference type="EMBL" id="CP019434">
    <property type="protein sequence ID" value="APZ42827.1"/>
    <property type="molecule type" value="Genomic_DNA"/>
</dbReference>
<evidence type="ECO:0000313" key="1">
    <source>
        <dbReference type="EMBL" id="APZ42827.1"/>
    </source>
</evidence>
<dbReference type="KEGG" id="afy:BW247_06745"/>
<gene>
    <name evidence="1" type="ORF">BW247_06745</name>
</gene>
<sequence>MFGFGPGLFGFGPGLFGFGPGLFGFGPGLCGFGPGLFGFGPGLFGFGPGLFGFGPDLLSLCLSTQDFCFPYPKPAPRTLFCGQGHFWPTSTLPAAQARPDVHRLPVQAECMSHRASTHRQCVLNA</sequence>
<dbReference type="Proteomes" id="UP000243807">
    <property type="component" value="Chromosome"/>
</dbReference>
<keyword evidence="2" id="KW-1185">Reference proteome</keyword>
<evidence type="ECO:0000313" key="2">
    <source>
        <dbReference type="Proteomes" id="UP000243807"/>
    </source>
</evidence>
<reference evidence="1 2" key="1">
    <citation type="submission" date="2017-01" db="EMBL/GenBank/DDBJ databases">
        <title>Draft sequence of Acidihalobacter ferrooxidans strain DSM 14175 (strain V8).</title>
        <authorList>
            <person name="Khaleque H.N."/>
            <person name="Ramsay J.P."/>
            <person name="Murphy R.J.T."/>
            <person name="Kaksonen A.H."/>
            <person name="Boxall N.J."/>
            <person name="Watkin E.L.J."/>
        </authorList>
    </citation>
    <scope>NUCLEOTIDE SEQUENCE [LARGE SCALE GENOMIC DNA]</scope>
    <source>
        <strain evidence="1 2">V8</strain>
    </source>
</reference>
<name>A0A1P8UG48_9GAMM</name>
<proteinExistence type="predicted"/>
<accession>A0A1P8UG48</accession>
<organism evidence="1 2">
    <name type="scientific">Acidihalobacter ferrooxydans</name>
    <dbReference type="NCBI Taxonomy" id="1765967"/>
    <lineage>
        <taxon>Bacteria</taxon>
        <taxon>Pseudomonadati</taxon>
        <taxon>Pseudomonadota</taxon>
        <taxon>Gammaproteobacteria</taxon>
        <taxon>Chromatiales</taxon>
        <taxon>Ectothiorhodospiraceae</taxon>
        <taxon>Acidihalobacter</taxon>
    </lineage>
</organism>
<protein>
    <submittedName>
        <fullName evidence="1">Uncharacterized protein</fullName>
    </submittedName>
</protein>
<dbReference type="AlphaFoldDB" id="A0A1P8UG48"/>